<dbReference type="KEGG" id="ske:Sked_18340"/>
<evidence type="ECO:0000313" key="3">
    <source>
        <dbReference type="Proteomes" id="UP000000322"/>
    </source>
</evidence>
<gene>
    <name evidence="2" type="ordered locus">Sked_18340</name>
</gene>
<protein>
    <submittedName>
        <fullName evidence="2">Uncharacterized protein</fullName>
    </submittedName>
</protein>
<evidence type="ECO:0000313" key="2">
    <source>
        <dbReference type="EMBL" id="ACZ21760.1"/>
    </source>
</evidence>
<keyword evidence="3" id="KW-1185">Reference proteome</keyword>
<dbReference type="Proteomes" id="UP000000322">
    <property type="component" value="Chromosome"/>
</dbReference>
<dbReference type="EMBL" id="CP001819">
    <property type="protein sequence ID" value="ACZ21760.1"/>
    <property type="molecule type" value="Genomic_DNA"/>
</dbReference>
<feature type="region of interest" description="Disordered" evidence="1">
    <location>
        <begin position="1"/>
        <end position="21"/>
    </location>
</feature>
<reference evidence="2 3" key="1">
    <citation type="journal article" date="2009" name="Stand. Genomic Sci.">
        <title>Complete genome sequence of Sanguibacter keddieii type strain (ST-74).</title>
        <authorList>
            <person name="Ivanova N."/>
            <person name="Sikorski J."/>
            <person name="Sims D."/>
            <person name="Brettin T."/>
            <person name="Detter J.C."/>
            <person name="Han C."/>
            <person name="Lapidus A."/>
            <person name="Copeland A."/>
            <person name="Glavina Del Rio T."/>
            <person name="Nolan M."/>
            <person name="Chen F."/>
            <person name="Lucas S."/>
            <person name="Tice H."/>
            <person name="Cheng J.F."/>
            <person name="Bruce D."/>
            <person name="Goodwin L."/>
            <person name="Pitluck S."/>
            <person name="Pati A."/>
            <person name="Mavromatis K."/>
            <person name="Chen A."/>
            <person name="Palaniappan K."/>
            <person name="D'haeseleer P."/>
            <person name="Chain P."/>
            <person name="Bristow J."/>
            <person name="Eisen J.A."/>
            <person name="Markowitz V."/>
            <person name="Hugenholtz P."/>
            <person name="Goker M."/>
            <person name="Pukall R."/>
            <person name="Klenk H.P."/>
            <person name="Kyrpides N.C."/>
        </authorList>
    </citation>
    <scope>NUCLEOTIDE SEQUENCE [LARGE SCALE GENOMIC DNA]</scope>
    <source>
        <strain evidence="3">ATCC 51767 / DSM 10542 / NCFB 3025 / ST-74</strain>
    </source>
</reference>
<sequence>MTRDQPAPSVGPEGPEVSAFTTSTHEVTARVFVPLVGERESRWPWGPLVAETTALSGSPAPVRPLSSTQRWSDLSVDLQALGREGLDVSRATPGRTFCVALASVLARGQDAAAECSFFLWPGYAGETDGLEPVVVPTALEELSRREGGLVLHRAPVSWLGDRTADDEHRRLPVFVWPADGSFLLACPVYHDSLYVSCSAQLVEDLRAAGFEVEVIARDIEVPGEGD</sequence>
<name>D1BH40_SANKS</name>
<dbReference type="AlphaFoldDB" id="D1BH40"/>
<dbReference type="eggNOG" id="ENOG502ZWSM">
    <property type="taxonomic scope" value="Bacteria"/>
</dbReference>
<dbReference type="HOGENOM" id="CLU_1260514_0_0_11"/>
<evidence type="ECO:0000256" key="1">
    <source>
        <dbReference type="SAM" id="MobiDB-lite"/>
    </source>
</evidence>
<accession>D1BH40</accession>
<organism evidence="2 3">
    <name type="scientific">Sanguibacter keddieii (strain ATCC 51767 / DSM 10542 / NCFB 3025 / ST-74)</name>
    <dbReference type="NCBI Taxonomy" id="446469"/>
    <lineage>
        <taxon>Bacteria</taxon>
        <taxon>Bacillati</taxon>
        <taxon>Actinomycetota</taxon>
        <taxon>Actinomycetes</taxon>
        <taxon>Micrococcales</taxon>
        <taxon>Sanguibacteraceae</taxon>
        <taxon>Sanguibacter</taxon>
    </lineage>
</organism>
<proteinExistence type="predicted"/>